<keyword evidence="3" id="KW-1185">Reference proteome</keyword>
<sequence>MKIGVIGATGKAGSAVFRESAGRGHETVAIVRDPARAAEMLGADTRIMDRDAFAITAADLAEFDAVVNAFGTSPDQAHLHEDLARHLVEQAGADRPRLVFILGAGSLTTGADGHLFVEDLRKAPDAQAWISIPEQQLLELEYLRTVAHVQWVGASPQALFTPGEATEPMLGGDELLVAPDGQSHTTTGTMAVALLDEIERPAHRNTRFAVGDTRS</sequence>
<organism evidence="2 3">
    <name type="scientific">Nocardia testacea</name>
    <dbReference type="NCBI Taxonomy" id="248551"/>
    <lineage>
        <taxon>Bacteria</taxon>
        <taxon>Bacillati</taxon>
        <taxon>Actinomycetota</taxon>
        <taxon>Actinomycetes</taxon>
        <taxon>Mycobacteriales</taxon>
        <taxon>Nocardiaceae</taxon>
        <taxon>Nocardia</taxon>
    </lineage>
</organism>
<dbReference type="EMBL" id="JBIRYL010000001">
    <property type="protein sequence ID" value="MFI2228629.1"/>
    <property type="molecule type" value="Genomic_DNA"/>
</dbReference>
<dbReference type="Gene3D" id="3.40.50.720">
    <property type="entry name" value="NAD(P)-binding Rossmann-like Domain"/>
    <property type="match status" value="1"/>
</dbReference>
<dbReference type="InterPro" id="IPR051606">
    <property type="entry name" value="Polyketide_Oxido-like"/>
</dbReference>
<protein>
    <submittedName>
        <fullName evidence="2">NAD(P)-dependent oxidoreductase</fullName>
    </submittedName>
</protein>
<accession>A0ABW7VPU6</accession>
<name>A0ABW7VPU6_9NOCA</name>
<evidence type="ECO:0000313" key="2">
    <source>
        <dbReference type="EMBL" id="MFI2228629.1"/>
    </source>
</evidence>
<evidence type="ECO:0000259" key="1">
    <source>
        <dbReference type="Pfam" id="PF13460"/>
    </source>
</evidence>
<dbReference type="PANTHER" id="PTHR43355">
    <property type="entry name" value="FLAVIN REDUCTASE (NADPH)"/>
    <property type="match status" value="1"/>
</dbReference>
<feature type="domain" description="NAD(P)-binding" evidence="1">
    <location>
        <begin position="7"/>
        <end position="159"/>
    </location>
</feature>
<dbReference type="InterPro" id="IPR036291">
    <property type="entry name" value="NAD(P)-bd_dom_sf"/>
</dbReference>
<proteinExistence type="predicted"/>
<gene>
    <name evidence="2" type="ORF">ACH49Z_02100</name>
</gene>
<dbReference type="InterPro" id="IPR016040">
    <property type="entry name" value="NAD(P)-bd_dom"/>
</dbReference>
<dbReference type="RefSeq" id="WP_397058931.1">
    <property type="nucleotide sequence ID" value="NZ_JBIRYL010000001.1"/>
</dbReference>
<comment type="caution">
    <text evidence="2">The sequence shown here is derived from an EMBL/GenBank/DDBJ whole genome shotgun (WGS) entry which is preliminary data.</text>
</comment>
<dbReference type="PANTHER" id="PTHR43355:SF2">
    <property type="entry name" value="FLAVIN REDUCTASE (NADPH)"/>
    <property type="match status" value="1"/>
</dbReference>
<evidence type="ECO:0000313" key="3">
    <source>
        <dbReference type="Proteomes" id="UP001611494"/>
    </source>
</evidence>
<reference evidence="2 3" key="1">
    <citation type="submission" date="2024-10" db="EMBL/GenBank/DDBJ databases">
        <title>The Natural Products Discovery Center: Release of the First 8490 Sequenced Strains for Exploring Actinobacteria Biosynthetic Diversity.</title>
        <authorList>
            <person name="Kalkreuter E."/>
            <person name="Kautsar S.A."/>
            <person name="Yang D."/>
            <person name="Bader C.D."/>
            <person name="Teijaro C.N."/>
            <person name="Fluegel L."/>
            <person name="Davis C.M."/>
            <person name="Simpson J.R."/>
            <person name="Lauterbach L."/>
            <person name="Steele A.D."/>
            <person name="Gui C."/>
            <person name="Meng S."/>
            <person name="Li G."/>
            <person name="Viehrig K."/>
            <person name="Ye F."/>
            <person name="Su P."/>
            <person name="Kiefer A.F."/>
            <person name="Nichols A."/>
            <person name="Cepeda A.J."/>
            <person name="Yan W."/>
            <person name="Fan B."/>
            <person name="Jiang Y."/>
            <person name="Adhikari A."/>
            <person name="Zheng C.-J."/>
            <person name="Schuster L."/>
            <person name="Cowan T.M."/>
            <person name="Smanski M.J."/>
            <person name="Chevrette M.G."/>
            <person name="De Carvalho L.P.S."/>
            <person name="Shen B."/>
        </authorList>
    </citation>
    <scope>NUCLEOTIDE SEQUENCE [LARGE SCALE GENOMIC DNA]</scope>
    <source>
        <strain evidence="2 3">NPDC019377</strain>
    </source>
</reference>
<dbReference type="SUPFAM" id="SSF51735">
    <property type="entry name" value="NAD(P)-binding Rossmann-fold domains"/>
    <property type="match status" value="1"/>
</dbReference>
<dbReference type="Pfam" id="PF13460">
    <property type="entry name" value="NAD_binding_10"/>
    <property type="match status" value="1"/>
</dbReference>
<dbReference type="Proteomes" id="UP001611494">
    <property type="component" value="Unassembled WGS sequence"/>
</dbReference>